<feature type="compositionally biased region" description="Low complexity" evidence="1">
    <location>
        <begin position="832"/>
        <end position="845"/>
    </location>
</feature>
<feature type="compositionally biased region" description="Polar residues" evidence="1">
    <location>
        <begin position="801"/>
        <end position="831"/>
    </location>
</feature>
<feature type="compositionally biased region" description="Pro residues" evidence="1">
    <location>
        <begin position="501"/>
        <end position="510"/>
    </location>
</feature>
<feature type="compositionally biased region" description="Polar residues" evidence="1">
    <location>
        <begin position="624"/>
        <end position="636"/>
    </location>
</feature>
<feature type="region of interest" description="Disordered" evidence="1">
    <location>
        <begin position="152"/>
        <end position="178"/>
    </location>
</feature>
<sequence>MRPEARSQAELSAATDVATERRSPQGSNLLPCAERGQRGRSTVKEGAVDSGLHPARQQTHNKHPELNTRHVTGSYDTRPSSSSPSHSCIMPTSTTASLAPSLLPTAQRHDNGCDNDNDNDNHNDRNRLLRGSAPVQHRRGLIALDSLNLEQSQLGSPIPNDGRNHDSRKSLPLDRDHNRPAADEFLAMDAEARASVEDCADQESFDTKKKTLSTSSISSTSSVTSASSESTATSASLPSSPSPPSPSHVSSFSKEKSLDLAAPASTALSMDPEPLIDTGVQEDIKEVEIETEDPSHLFWVPFHMHPEIAPNEYNKWLSRHGVDSTGTGAANVLSHRNSAVNRRKSVLSAQYNPEDDDEEEELAERKKSRRLAVGGGIAEQEEERPREDFLSGVFSTPLEQMGEPPLKTRTSLRRSTSQTTSTTSPAHKDAVDFNTEDTTTVRRAGATGLSRNGPSLMRRSARTKIRRDSTASTDVRHDPSRLRRTVDENGDYAAVTLVDPGPLPLLPSSPPSTLTQPAESVAPLKDEDGKAQETEKSPSKPLKRFVSTLRDSSKPTITTYIEPQLLEQQRKDMQEEADGVNGITTNPSLSTGATASSGGPKVSQVYETVPVSKVMFPIPPPVKLSQNLLQQPATRPSSAKQTSKQQQQQHQLNSTQKQSVPLLSAPPHSKKSSSWSWLWGKEKGGAGGGSDADQQRTQLTPGMPLSRQHPPLAPSENGKKTLPSGETTAVIAAVKKQSTLSLLFSRNGKTSQSKAQQQQSSSETHGARSFSGNRNSGPSSGYHVGAATEIRDDEGFVHQVVPQQDSNSHARSPSPGVNSKQTRGSTTALATSNSNSNSSSNNNNSPSKRDAVYDEESMIGGGYNGDDILGWSEEEDLEEEEEEEEHGYQGVTDGFASLHSLPSGPSSTSSPLPVQPLAYSY</sequence>
<feature type="compositionally biased region" description="Low complexity" evidence="1">
    <location>
        <begin position="212"/>
        <end position="239"/>
    </location>
</feature>
<accession>A0A9P8CZE1</accession>
<evidence type="ECO:0000313" key="2">
    <source>
        <dbReference type="EMBL" id="KAG9324504.1"/>
    </source>
</evidence>
<feature type="compositionally biased region" description="Low complexity" evidence="1">
    <location>
        <begin position="72"/>
        <end position="93"/>
    </location>
</feature>
<feature type="compositionally biased region" description="Basic and acidic residues" evidence="1">
    <location>
        <begin position="162"/>
        <end position="178"/>
    </location>
</feature>
<gene>
    <name evidence="2" type="ORF">KVV02_006098</name>
</gene>
<evidence type="ECO:0000313" key="3">
    <source>
        <dbReference type="Proteomes" id="UP000717515"/>
    </source>
</evidence>
<reference evidence="2" key="1">
    <citation type="submission" date="2021-07" db="EMBL/GenBank/DDBJ databases">
        <title>Draft genome of Mortierella alpina, strain LL118, isolated from an aspen leaf litter sample.</title>
        <authorList>
            <person name="Yang S."/>
            <person name="Vinatzer B.A."/>
        </authorList>
    </citation>
    <scope>NUCLEOTIDE SEQUENCE</scope>
    <source>
        <strain evidence="2">LL118</strain>
    </source>
</reference>
<feature type="region of interest" description="Disordered" evidence="1">
    <location>
        <begin position="1"/>
        <end position="134"/>
    </location>
</feature>
<feature type="compositionally biased region" description="Low complexity" evidence="1">
    <location>
        <begin position="637"/>
        <end position="679"/>
    </location>
</feature>
<feature type="compositionally biased region" description="Basic and acidic residues" evidence="1">
    <location>
        <begin position="466"/>
        <end position="487"/>
    </location>
</feature>
<feature type="compositionally biased region" description="Low complexity" evidence="1">
    <location>
        <begin position="590"/>
        <end position="599"/>
    </location>
</feature>
<feature type="region of interest" description="Disordered" evidence="1">
    <location>
        <begin position="615"/>
        <end position="727"/>
    </location>
</feature>
<proteinExistence type="predicted"/>
<feature type="compositionally biased region" description="Polar residues" evidence="1">
    <location>
        <begin position="770"/>
        <end position="779"/>
    </location>
</feature>
<feature type="compositionally biased region" description="Low complexity" evidence="1">
    <location>
        <begin position="413"/>
        <end position="424"/>
    </location>
</feature>
<feature type="region of interest" description="Disordered" evidence="1">
    <location>
        <begin position="745"/>
        <end position="921"/>
    </location>
</feature>
<feature type="compositionally biased region" description="Low complexity" evidence="1">
    <location>
        <begin position="751"/>
        <end position="762"/>
    </location>
</feature>
<feature type="compositionally biased region" description="Acidic residues" evidence="1">
    <location>
        <begin position="872"/>
        <end position="885"/>
    </location>
</feature>
<protein>
    <submittedName>
        <fullName evidence="2">Uncharacterized protein</fullName>
    </submittedName>
</protein>
<dbReference type="AlphaFoldDB" id="A0A9P8CZE1"/>
<comment type="caution">
    <text evidence="2">The sequence shown here is derived from an EMBL/GenBank/DDBJ whole genome shotgun (WGS) entry which is preliminary data.</text>
</comment>
<feature type="compositionally biased region" description="Acidic residues" evidence="1">
    <location>
        <begin position="353"/>
        <end position="362"/>
    </location>
</feature>
<dbReference type="Proteomes" id="UP000717515">
    <property type="component" value="Unassembled WGS sequence"/>
</dbReference>
<feature type="region of interest" description="Disordered" evidence="1">
    <location>
        <begin position="344"/>
        <end position="602"/>
    </location>
</feature>
<name>A0A9P8CZE1_MORAP</name>
<organism evidence="2 3">
    <name type="scientific">Mortierella alpina</name>
    <name type="common">Oleaginous fungus</name>
    <name type="synonym">Mortierella renispora</name>
    <dbReference type="NCBI Taxonomy" id="64518"/>
    <lineage>
        <taxon>Eukaryota</taxon>
        <taxon>Fungi</taxon>
        <taxon>Fungi incertae sedis</taxon>
        <taxon>Mucoromycota</taxon>
        <taxon>Mortierellomycotina</taxon>
        <taxon>Mortierellomycetes</taxon>
        <taxon>Mortierellales</taxon>
        <taxon>Mortierellaceae</taxon>
        <taxon>Mortierella</taxon>
    </lineage>
</organism>
<dbReference type="EMBL" id="JAIFTL010000065">
    <property type="protein sequence ID" value="KAG9324504.1"/>
    <property type="molecule type" value="Genomic_DNA"/>
</dbReference>
<evidence type="ECO:0000256" key="1">
    <source>
        <dbReference type="SAM" id="MobiDB-lite"/>
    </source>
</evidence>
<feature type="region of interest" description="Disordered" evidence="1">
    <location>
        <begin position="198"/>
        <end position="258"/>
    </location>
</feature>
<feature type="compositionally biased region" description="Basic and acidic residues" evidence="1">
    <location>
        <begin position="524"/>
        <end position="538"/>
    </location>
</feature>
<feature type="compositionally biased region" description="Low complexity" evidence="1">
    <location>
        <begin position="897"/>
        <end position="912"/>
    </location>
</feature>